<dbReference type="AlphaFoldDB" id="A0A5P9XUS6"/>
<dbReference type="RefSeq" id="WP_031568724.1">
    <property type="nucleotide sequence ID" value="NZ_CP045571.1"/>
</dbReference>
<name>A0A5P9XUS6_ACITH</name>
<evidence type="ECO:0000256" key="1">
    <source>
        <dbReference type="SAM" id="MobiDB-lite"/>
    </source>
</evidence>
<dbReference type="SMART" id="SM00858">
    <property type="entry name" value="SAF"/>
    <property type="match status" value="1"/>
</dbReference>
<evidence type="ECO:0000313" key="4">
    <source>
        <dbReference type="EMBL" id="QFX97518.1"/>
    </source>
</evidence>
<evidence type="ECO:0000259" key="3">
    <source>
        <dbReference type="SMART" id="SM00858"/>
    </source>
</evidence>
<keyword evidence="2" id="KW-1133">Transmembrane helix</keyword>
<dbReference type="Proteomes" id="UP000363590">
    <property type="component" value="Chromosome"/>
</dbReference>
<keyword evidence="2" id="KW-0472">Membrane</keyword>
<organism evidence="4 5">
    <name type="scientific">Acidithiobacillus thiooxidans ATCC 19377</name>
    <dbReference type="NCBI Taxonomy" id="637390"/>
    <lineage>
        <taxon>Bacteria</taxon>
        <taxon>Pseudomonadati</taxon>
        <taxon>Pseudomonadota</taxon>
        <taxon>Acidithiobacillia</taxon>
        <taxon>Acidithiobacillales</taxon>
        <taxon>Acidithiobacillaceae</taxon>
        <taxon>Acidithiobacillus</taxon>
    </lineage>
</organism>
<dbReference type="CDD" id="cd11614">
    <property type="entry name" value="SAF_CpaB_FlgA_like"/>
    <property type="match status" value="1"/>
</dbReference>
<dbReference type="InterPro" id="IPR031571">
    <property type="entry name" value="RcpC_dom"/>
</dbReference>
<accession>A0A5P9XUS6</accession>
<gene>
    <name evidence="4" type="ORF">GCD22_03454</name>
</gene>
<evidence type="ECO:0000256" key="2">
    <source>
        <dbReference type="SAM" id="Phobius"/>
    </source>
</evidence>
<protein>
    <submittedName>
        <fullName evidence="4">Flp pilus assembly protein CpaB</fullName>
    </submittedName>
</protein>
<dbReference type="Pfam" id="PF16976">
    <property type="entry name" value="RcpC"/>
    <property type="match status" value="1"/>
</dbReference>
<dbReference type="GeneID" id="60697656"/>
<evidence type="ECO:0000313" key="5">
    <source>
        <dbReference type="Proteomes" id="UP000363590"/>
    </source>
</evidence>
<feature type="domain" description="SAF" evidence="3">
    <location>
        <begin position="70"/>
        <end position="134"/>
    </location>
</feature>
<feature type="compositionally biased region" description="Polar residues" evidence="1">
    <location>
        <begin position="300"/>
        <end position="321"/>
    </location>
</feature>
<dbReference type="InterPro" id="IPR013974">
    <property type="entry name" value="SAF"/>
</dbReference>
<dbReference type="EMBL" id="CP045571">
    <property type="protein sequence ID" value="QFX97518.1"/>
    <property type="molecule type" value="Genomic_DNA"/>
</dbReference>
<reference evidence="4 5" key="1">
    <citation type="submission" date="2019-10" db="EMBL/GenBank/DDBJ databases">
        <authorList>
            <person name="Wang R."/>
        </authorList>
    </citation>
    <scope>NUCLEOTIDE SEQUENCE [LARGE SCALE GENOMIC DNA]</scope>
    <source>
        <strain evidence="4 5">ATCC 19377</strain>
    </source>
</reference>
<keyword evidence="2" id="KW-0812">Transmembrane</keyword>
<feature type="region of interest" description="Disordered" evidence="1">
    <location>
        <begin position="300"/>
        <end position="337"/>
    </location>
</feature>
<dbReference type="KEGG" id="atx:GCD22_03454"/>
<dbReference type="NCBIfam" id="TIGR03177">
    <property type="entry name" value="pilus_cpaB"/>
    <property type="match status" value="1"/>
</dbReference>
<dbReference type="InterPro" id="IPR017592">
    <property type="entry name" value="Pilus_assmbl_Flp-typ_CpaB"/>
</dbReference>
<sequence length="353" mass="38167">MSTQNIPEPSATPPLLQKKKRALSGWIILAFAITAGFAAAVLAIHTLDAQETALKKRLLSELTPKKESTVSVVVPIENLPAGTVLTLAKVARRFIPADNAPAGAVLDTDFDKIALKRLLFQAEKGKPITLSMINATESPADVLDDQHVALTISVNSENSLDKMLRPGDRIDLLWITSSNISHNAALNSLQTISSTSEGFLVRFLGQNLKIIATGRELSQNNIDNSSQGYNTITLEVTPLQAQEILVAQKSGEIRMDLRGNEKNSTWPKRSVSLHDIIGYPPIPPAGVEYIAGGTTSNGPADITKISTSGQKNDGTIESNPSFEEHHDQEHSVSPAEQKIQYLPFSYIPPLPQS</sequence>
<feature type="transmembrane region" description="Helical" evidence="2">
    <location>
        <begin position="23"/>
        <end position="47"/>
    </location>
</feature>
<proteinExistence type="predicted"/>